<name>R0KRK9_EXST2</name>
<proteinExistence type="predicted"/>
<dbReference type="Proteomes" id="UP000016935">
    <property type="component" value="Unassembled WGS sequence"/>
</dbReference>
<evidence type="ECO:0000256" key="1">
    <source>
        <dbReference type="SAM" id="MobiDB-lite"/>
    </source>
</evidence>
<dbReference type="HOGENOM" id="CLU_037352_0_0_1"/>
<dbReference type="AlphaFoldDB" id="R0KRK9"/>
<keyword evidence="3" id="KW-1185">Reference proteome</keyword>
<reference evidence="2 3" key="1">
    <citation type="journal article" date="2012" name="PLoS Pathog.">
        <title>Diverse lifestyles and strategies of plant pathogenesis encoded in the genomes of eighteen Dothideomycetes fungi.</title>
        <authorList>
            <person name="Ohm R.A."/>
            <person name="Feau N."/>
            <person name="Henrissat B."/>
            <person name="Schoch C.L."/>
            <person name="Horwitz B.A."/>
            <person name="Barry K.W."/>
            <person name="Condon B.J."/>
            <person name="Copeland A.C."/>
            <person name="Dhillon B."/>
            <person name="Glaser F."/>
            <person name="Hesse C.N."/>
            <person name="Kosti I."/>
            <person name="LaButti K."/>
            <person name="Lindquist E.A."/>
            <person name="Lucas S."/>
            <person name="Salamov A.A."/>
            <person name="Bradshaw R.E."/>
            <person name="Ciuffetti L."/>
            <person name="Hamelin R.C."/>
            <person name="Kema G.H.J."/>
            <person name="Lawrence C."/>
            <person name="Scott J.A."/>
            <person name="Spatafora J.W."/>
            <person name="Turgeon B.G."/>
            <person name="de Wit P.J.G.M."/>
            <person name="Zhong S."/>
            <person name="Goodwin S.B."/>
            <person name="Grigoriev I.V."/>
        </authorList>
    </citation>
    <scope>NUCLEOTIDE SEQUENCE [LARGE SCALE GENOMIC DNA]</scope>
    <source>
        <strain evidence="3">28A</strain>
    </source>
</reference>
<feature type="compositionally biased region" description="Acidic residues" evidence="1">
    <location>
        <begin position="354"/>
        <end position="373"/>
    </location>
</feature>
<accession>R0KRK9</accession>
<feature type="compositionally biased region" description="Polar residues" evidence="1">
    <location>
        <begin position="129"/>
        <end position="138"/>
    </location>
</feature>
<feature type="compositionally biased region" description="Polar residues" evidence="1">
    <location>
        <begin position="424"/>
        <end position="433"/>
    </location>
</feature>
<evidence type="ECO:0000313" key="2">
    <source>
        <dbReference type="EMBL" id="EOA91624.1"/>
    </source>
</evidence>
<reference evidence="2 3" key="2">
    <citation type="journal article" date="2013" name="PLoS Genet.">
        <title>Comparative genome structure, secondary metabolite, and effector coding capacity across Cochliobolus pathogens.</title>
        <authorList>
            <person name="Condon B.J."/>
            <person name="Leng Y."/>
            <person name="Wu D."/>
            <person name="Bushley K.E."/>
            <person name="Ohm R.A."/>
            <person name="Otillar R."/>
            <person name="Martin J."/>
            <person name="Schackwitz W."/>
            <person name="Grimwood J."/>
            <person name="MohdZainudin N."/>
            <person name="Xue C."/>
            <person name="Wang R."/>
            <person name="Manning V.A."/>
            <person name="Dhillon B."/>
            <person name="Tu Z.J."/>
            <person name="Steffenson B.J."/>
            <person name="Salamov A."/>
            <person name="Sun H."/>
            <person name="Lowry S."/>
            <person name="LaButti K."/>
            <person name="Han J."/>
            <person name="Copeland A."/>
            <person name="Lindquist E."/>
            <person name="Barry K."/>
            <person name="Schmutz J."/>
            <person name="Baker S.E."/>
            <person name="Ciuffetti L.M."/>
            <person name="Grigoriev I.V."/>
            <person name="Zhong S."/>
            <person name="Turgeon B.G."/>
        </authorList>
    </citation>
    <scope>NUCLEOTIDE SEQUENCE [LARGE SCALE GENOMIC DNA]</scope>
    <source>
        <strain evidence="3">28A</strain>
    </source>
</reference>
<evidence type="ECO:0000313" key="3">
    <source>
        <dbReference type="Proteomes" id="UP000016935"/>
    </source>
</evidence>
<dbReference type="EMBL" id="KB908481">
    <property type="protein sequence ID" value="EOA91624.1"/>
    <property type="molecule type" value="Genomic_DNA"/>
</dbReference>
<organism evidence="2 3">
    <name type="scientific">Exserohilum turcicum (strain 28A)</name>
    <name type="common">Northern leaf blight fungus</name>
    <name type="synonym">Setosphaeria turcica</name>
    <dbReference type="NCBI Taxonomy" id="671987"/>
    <lineage>
        <taxon>Eukaryota</taxon>
        <taxon>Fungi</taxon>
        <taxon>Dikarya</taxon>
        <taxon>Ascomycota</taxon>
        <taxon>Pezizomycotina</taxon>
        <taxon>Dothideomycetes</taxon>
        <taxon>Pleosporomycetidae</taxon>
        <taxon>Pleosporales</taxon>
        <taxon>Pleosporineae</taxon>
        <taxon>Pleosporaceae</taxon>
        <taxon>Exserohilum</taxon>
    </lineage>
</organism>
<feature type="compositionally biased region" description="Basic and acidic residues" evidence="1">
    <location>
        <begin position="62"/>
        <end position="73"/>
    </location>
</feature>
<dbReference type="OrthoDB" id="3786150at2759"/>
<dbReference type="RefSeq" id="XP_008020071.1">
    <property type="nucleotide sequence ID" value="XM_008021880.1"/>
</dbReference>
<feature type="region of interest" description="Disordered" evidence="1">
    <location>
        <begin position="321"/>
        <end position="433"/>
    </location>
</feature>
<sequence>MSKRATDSPLPQSISPKKQKIRDANLDTDPASSLKNVPEDASRATTTTENEEDIPAATLDSQDTKDEYSDIEHSVGASTSKKIKKKQQPPVGDGFDDFRRDIDIPPVNPFWGIKPLPGSPRPDPVQPSARESNGQTNPPLWEDRGYRYKRGSRYVKYFGPIAPDNVDELEENLDQEDLLIVKMIDMRPKSRKDPTPKRMPMIYCYGKVPRDWNNMQTLKALNDRRYQAIDRTTMDAPWTRIEREYLASLLQEDPDASIWDLTERHNDRFMNKDFTGETGFDFGNLSTGRTVESVRYEYTTFKPLYDKGKVPGMVRWRGDQSPEAKAIRASGRAERAFGPPSRVLQMAHDAENGGAEDDEDEGNDGDDEDEEAPETSTTKQSKFPKRSNSRHDAFPGQNRLGDDEEMLLELAGAYDSEIPESPSPGRSTSPLLD</sequence>
<dbReference type="GeneID" id="19401953"/>
<protein>
    <submittedName>
        <fullName evidence="2">Uncharacterized protein</fullName>
    </submittedName>
</protein>
<gene>
    <name evidence="2" type="ORF">SETTUDRAFT_18301</name>
</gene>
<feature type="region of interest" description="Disordered" evidence="1">
    <location>
        <begin position="1"/>
        <end position="144"/>
    </location>
</feature>
<feature type="compositionally biased region" description="Basic and acidic residues" evidence="1">
    <location>
        <begin position="321"/>
        <end position="335"/>
    </location>
</feature>